<dbReference type="Proteomes" id="UP001151071">
    <property type="component" value="Unassembled WGS sequence"/>
</dbReference>
<gene>
    <name evidence="1" type="ORF">O3V59_02200</name>
</gene>
<evidence type="ECO:0000313" key="2">
    <source>
        <dbReference type="Proteomes" id="UP001151071"/>
    </source>
</evidence>
<dbReference type="RefSeq" id="WP_271139404.1">
    <property type="nucleotide sequence ID" value="NZ_JAPYYP010000002.1"/>
</dbReference>
<sequence>MERKIEDWFGSMRMVQPEQKTESRRVNADEGLAERPVVDEIDYDENCFRIYDSTQYDYAINVTWFREMYGGRGVFETAWGIVKQIDPDERRFLLVSDWDSVWIRIEDVVRVTKSFTG</sequence>
<comment type="caution">
    <text evidence="1">The sequence shown here is derived from an EMBL/GenBank/DDBJ whole genome shotgun (WGS) entry which is preliminary data.</text>
</comment>
<dbReference type="EMBL" id="JAPYYP010000002">
    <property type="protein sequence ID" value="MDA5107162.1"/>
    <property type="molecule type" value="Genomic_DNA"/>
</dbReference>
<keyword evidence="2" id="KW-1185">Reference proteome</keyword>
<protein>
    <submittedName>
        <fullName evidence="1">YolD-like family protein</fullName>
    </submittedName>
</protein>
<reference evidence="1" key="1">
    <citation type="submission" date="2022-12" db="EMBL/GenBank/DDBJ databases">
        <title>Draft genome sequence of the thermophilic strain Brevibacillus thermoruber HT42, isolated from Los Humeros, Puebla, Mexico, with biotechnological potential.</title>
        <authorList>
            <person name="Lara Sanchez J."/>
            <person name="Solis Palacios R."/>
            <person name="Bustos Baena A.S."/>
            <person name="Ruz Baez A.E."/>
            <person name="Espinosa Luna G."/>
            <person name="Oliart Ros R.M."/>
        </authorList>
    </citation>
    <scope>NUCLEOTIDE SEQUENCE</scope>
    <source>
        <strain evidence="1">HT42</strain>
    </source>
</reference>
<name>A0A9X3Z1X3_9BACL</name>
<organism evidence="1 2">
    <name type="scientific">Brevibacillus thermoruber</name>
    <dbReference type="NCBI Taxonomy" id="33942"/>
    <lineage>
        <taxon>Bacteria</taxon>
        <taxon>Bacillati</taxon>
        <taxon>Bacillota</taxon>
        <taxon>Bacilli</taxon>
        <taxon>Bacillales</taxon>
        <taxon>Paenibacillaceae</taxon>
        <taxon>Brevibacillus</taxon>
    </lineage>
</organism>
<proteinExistence type="predicted"/>
<accession>A0A9X3Z1X3</accession>
<evidence type="ECO:0000313" key="1">
    <source>
        <dbReference type="EMBL" id="MDA5107162.1"/>
    </source>
</evidence>
<dbReference type="AlphaFoldDB" id="A0A9X3Z1X3"/>